<evidence type="ECO:0000313" key="2">
    <source>
        <dbReference type="EMBL" id="QLL77766.1"/>
    </source>
</evidence>
<dbReference type="EMBL" id="CP047418">
    <property type="protein sequence ID" value="QLL77766.1"/>
    <property type="molecule type" value="Genomic_DNA"/>
</dbReference>
<organism evidence="2 3">
    <name type="scientific">Ligilactobacillus saerimneri</name>
    <dbReference type="NCBI Taxonomy" id="228229"/>
    <lineage>
        <taxon>Bacteria</taxon>
        <taxon>Bacillati</taxon>
        <taxon>Bacillota</taxon>
        <taxon>Bacilli</taxon>
        <taxon>Lactobacillales</taxon>
        <taxon>Lactobacillaceae</taxon>
        <taxon>Ligilactobacillus</taxon>
    </lineage>
</organism>
<dbReference type="Proteomes" id="UP000510886">
    <property type="component" value="Chromosome"/>
</dbReference>
<evidence type="ECO:0008006" key="4">
    <source>
        <dbReference type="Google" id="ProtNLM"/>
    </source>
</evidence>
<dbReference type="KEGG" id="lsw:GTO87_03605"/>
<accession>A0A7H9EJF9</accession>
<sequence>MAVITLFPRLDEKETARAVRTYLKEDYAKVCLALGTSPSSLRSPQISGEPRGTSAGNPTEDSLVRLIDLDIKVKQAYQRLTRLNPPGAQLLYQCYLLHISPETIADQYYRSPRYIHKRLQIACCQFASCLADISEREVDLRVWK</sequence>
<dbReference type="RefSeq" id="WP_180849542.1">
    <property type="nucleotide sequence ID" value="NZ_CP047418.1"/>
</dbReference>
<feature type="region of interest" description="Disordered" evidence="1">
    <location>
        <begin position="38"/>
        <end position="58"/>
    </location>
</feature>
<gene>
    <name evidence="2" type="ORF">GTO87_03605</name>
</gene>
<evidence type="ECO:0000256" key="1">
    <source>
        <dbReference type="SAM" id="MobiDB-lite"/>
    </source>
</evidence>
<name>A0A7H9EJF9_9LACO</name>
<dbReference type="AlphaFoldDB" id="A0A7H9EJF9"/>
<reference evidence="2 3" key="1">
    <citation type="submission" date="2020-01" db="EMBL/GenBank/DDBJ databases">
        <title>Complete and circular genome sequences of six lactobacillus isolates from horses.</title>
        <authorList>
            <person name="Hassan H.M."/>
        </authorList>
    </citation>
    <scope>NUCLEOTIDE SEQUENCE [LARGE SCALE GENOMIC DNA]</scope>
    <source>
        <strain evidence="2 3">1A</strain>
    </source>
</reference>
<evidence type="ECO:0000313" key="3">
    <source>
        <dbReference type="Proteomes" id="UP000510886"/>
    </source>
</evidence>
<proteinExistence type="predicted"/>
<protein>
    <recommendedName>
        <fullName evidence="4">ArpU family transcriptional regulator</fullName>
    </recommendedName>
</protein>